<dbReference type="GO" id="GO:0003735">
    <property type="term" value="F:structural constituent of ribosome"/>
    <property type="evidence" value="ECO:0007669"/>
    <property type="project" value="InterPro"/>
</dbReference>
<name>A8E6A0_9BILA</name>
<dbReference type="SUPFAM" id="SSF57829">
    <property type="entry name" value="Zn-binding ribosomal proteins"/>
    <property type="match status" value="1"/>
</dbReference>
<dbReference type="GO" id="GO:0006412">
    <property type="term" value="P:translation"/>
    <property type="evidence" value="ECO:0007669"/>
    <property type="project" value="InterPro"/>
</dbReference>
<sequence>MTKRTQKVGITGKYATRYGASLRKTVKKMEVSQHATYTCPFCGKDALRRKVVGIWHCKGCRKTIAGGAWTHSTTAAVTVRSAIRRLREIREAN</sequence>
<comment type="similarity">
    <text evidence="1">Belongs to the eukaryotic ribosomal protein eL43 family.</text>
</comment>
<evidence type="ECO:0000256" key="3">
    <source>
        <dbReference type="ARBA" id="ARBA00022980"/>
    </source>
</evidence>
<dbReference type="InterPro" id="IPR011331">
    <property type="entry name" value="Ribosomal_eL37/eL43"/>
</dbReference>
<dbReference type="Pfam" id="PF01780">
    <property type="entry name" value="Ribosomal_L37ae"/>
    <property type="match status" value="1"/>
</dbReference>
<dbReference type="FunFam" id="2.20.25.30:FF:000002">
    <property type="entry name" value="60S ribosomal protein L37a"/>
    <property type="match status" value="1"/>
</dbReference>
<evidence type="ECO:0000256" key="4">
    <source>
        <dbReference type="ARBA" id="ARBA00023274"/>
    </source>
</evidence>
<dbReference type="InterPro" id="IPR002674">
    <property type="entry name" value="Ribosomal_eL43"/>
</dbReference>
<protein>
    <submittedName>
        <fullName evidence="5">Putative 60S ribosomal protein L37a</fullName>
    </submittedName>
</protein>
<accession>A8E6A0</accession>
<dbReference type="InterPro" id="IPR050522">
    <property type="entry name" value="Ribosomal_protein_eL43"/>
</dbReference>
<dbReference type="NCBIfam" id="NF003058">
    <property type="entry name" value="PRK03976.1"/>
    <property type="match status" value="1"/>
</dbReference>
<dbReference type="EMBL" id="BN001049">
    <property type="protein sequence ID" value="CAL69087.1"/>
    <property type="molecule type" value="mRNA"/>
</dbReference>
<keyword evidence="3 5" id="KW-0689">Ribosomal protein</keyword>
<organism evidence="5">
    <name type="scientific">Spadella cephaloptera</name>
    <dbReference type="NCBI Taxonomy" id="52888"/>
    <lineage>
        <taxon>Eukaryota</taxon>
        <taxon>Metazoa</taxon>
        <taxon>Spiralia</taxon>
        <taxon>Gnathifera</taxon>
        <taxon>Chaetognatha</taxon>
        <taxon>Sagittoidea</taxon>
        <taxon>Phragmophora</taxon>
        <taxon>Spadellidae</taxon>
        <taxon>Spadella</taxon>
    </lineage>
</organism>
<dbReference type="Gene3D" id="2.20.25.30">
    <property type="match status" value="1"/>
</dbReference>
<dbReference type="HAMAP" id="MF_00327">
    <property type="entry name" value="Ribosomal_eL43"/>
    <property type="match status" value="1"/>
</dbReference>
<evidence type="ECO:0000256" key="1">
    <source>
        <dbReference type="ARBA" id="ARBA00008672"/>
    </source>
</evidence>
<gene>
    <name evidence="5" type="primary">rpl37a</name>
</gene>
<keyword evidence="2" id="KW-0862">Zinc</keyword>
<dbReference type="InterPro" id="IPR011332">
    <property type="entry name" value="Ribosomal_zn-bd"/>
</dbReference>
<proteinExistence type="evidence at transcript level"/>
<reference evidence="5" key="1">
    <citation type="journal article" date="2007" name="BMC Evol. Biol.">
        <title>Translational machinery of the chaetognath Spadella cephaloptera: a transcriptomic approach to the analysis of cytosolic ribosomal protein genes and their expression.</title>
        <authorList>
            <person name="Barthelemy R."/>
            <person name="Chenuil A."/>
            <person name="Blanquart S."/>
            <person name="Casanova J.-P."/>
            <person name="Faure E."/>
        </authorList>
    </citation>
    <scope>NUCLEOTIDE SEQUENCE</scope>
    <source>
        <tissue evidence="5">Whole animal</tissue>
    </source>
</reference>
<evidence type="ECO:0000256" key="2">
    <source>
        <dbReference type="ARBA" id="ARBA00022833"/>
    </source>
</evidence>
<dbReference type="PANTHER" id="PTHR48129">
    <property type="entry name" value="60S RIBOSOMAL PROTEIN L37A"/>
    <property type="match status" value="1"/>
</dbReference>
<dbReference type="NCBIfam" id="TIGR00280">
    <property type="entry name" value="eL43_euk_arch"/>
    <property type="match status" value="1"/>
</dbReference>
<dbReference type="GO" id="GO:0022625">
    <property type="term" value="C:cytosolic large ribosomal subunit"/>
    <property type="evidence" value="ECO:0007669"/>
    <property type="project" value="UniProtKB-ARBA"/>
</dbReference>
<dbReference type="PANTHER" id="PTHR48129:SF1">
    <property type="entry name" value="LARGE RIBOSOMAL SUBUNIT PROTEIN EL43"/>
    <property type="match status" value="1"/>
</dbReference>
<dbReference type="AlphaFoldDB" id="A8E6A0"/>
<keyword evidence="4" id="KW-0687">Ribonucleoprotein</keyword>
<evidence type="ECO:0000313" key="5">
    <source>
        <dbReference type="EMBL" id="CAL69087.1"/>
    </source>
</evidence>